<dbReference type="AlphaFoldDB" id="A0AAN7V5F0"/>
<name>A0AAN7V5F0_9COLE</name>
<feature type="region of interest" description="Disordered" evidence="1">
    <location>
        <begin position="35"/>
        <end position="100"/>
    </location>
</feature>
<accession>A0AAN7V5F0</accession>
<comment type="caution">
    <text evidence="2">The sequence shown here is derived from an EMBL/GenBank/DDBJ whole genome shotgun (WGS) entry which is preliminary data.</text>
</comment>
<evidence type="ECO:0000313" key="2">
    <source>
        <dbReference type="EMBL" id="KAK5638851.1"/>
    </source>
</evidence>
<feature type="compositionally biased region" description="Basic and acidic residues" evidence="1">
    <location>
        <begin position="71"/>
        <end position="82"/>
    </location>
</feature>
<evidence type="ECO:0000256" key="1">
    <source>
        <dbReference type="SAM" id="MobiDB-lite"/>
    </source>
</evidence>
<feature type="region of interest" description="Disordered" evidence="1">
    <location>
        <begin position="118"/>
        <end position="174"/>
    </location>
</feature>
<dbReference type="EMBL" id="JAVRBK010000010">
    <property type="protein sequence ID" value="KAK5638851.1"/>
    <property type="molecule type" value="Genomic_DNA"/>
</dbReference>
<gene>
    <name evidence="2" type="ORF">RI129_013146</name>
</gene>
<proteinExistence type="predicted"/>
<feature type="compositionally biased region" description="Polar residues" evidence="1">
    <location>
        <begin position="48"/>
        <end position="68"/>
    </location>
</feature>
<evidence type="ECO:0000313" key="3">
    <source>
        <dbReference type="Proteomes" id="UP001329430"/>
    </source>
</evidence>
<protein>
    <submittedName>
        <fullName evidence="2">Uncharacterized protein</fullName>
    </submittedName>
</protein>
<keyword evidence="3" id="KW-1185">Reference proteome</keyword>
<dbReference type="Proteomes" id="UP001329430">
    <property type="component" value="Chromosome 10"/>
</dbReference>
<reference evidence="2 3" key="1">
    <citation type="journal article" date="2024" name="Insects">
        <title>An Improved Chromosome-Level Genome Assembly of the Firefly Pyrocoelia pectoralis.</title>
        <authorList>
            <person name="Fu X."/>
            <person name="Meyer-Rochow V.B."/>
            <person name="Ballantyne L."/>
            <person name="Zhu X."/>
        </authorList>
    </citation>
    <scope>NUCLEOTIDE SEQUENCE [LARGE SCALE GENOMIC DNA]</scope>
    <source>
        <strain evidence="2">XCY_ONT2</strain>
    </source>
</reference>
<feature type="compositionally biased region" description="Polar residues" evidence="1">
    <location>
        <begin position="143"/>
        <end position="152"/>
    </location>
</feature>
<organism evidence="2 3">
    <name type="scientific">Pyrocoelia pectoralis</name>
    <dbReference type="NCBI Taxonomy" id="417401"/>
    <lineage>
        <taxon>Eukaryota</taxon>
        <taxon>Metazoa</taxon>
        <taxon>Ecdysozoa</taxon>
        <taxon>Arthropoda</taxon>
        <taxon>Hexapoda</taxon>
        <taxon>Insecta</taxon>
        <taxon>Pterygota</taxon>
        <taxon>Neoptera</taxon>
        <taxon>Endopterygota</taxon>
        <taxon>Coleoptera</taxon>
        <taxon>Polyphaga</taxon>
        <taxon>Elateriformia</taxon>
        <taxon>Elateroidea</taxon>
        <taxon>Lampyridae</taxon>
        <taxon>Lampyrinae</taxon>
        <taxon>Pyrocoelia</taxon>
    </lineage>
</organism>
<sequence>MVAAHTDAENHDNSLRRACSLSDLSMHSSIVHKHKVEQVKTTKPGPGRSTSRYIKNSTITRSNSTGVLNHSDSDNDNSDKKPQSRLMRPTISSQNKMAANKNIGIRKRQAYSVMNLSTVGQEDSSSEENEKISLKPIAPPRSRNLTENNQSIIIPPRRHTTNKEKSKSNRATTNYERRKSADLDDTLTSIEFNGIQNLDISTVQLSTQLCDDVAYQLTKAANNVVELYRRLTDREASSSSSEQFVNLQRTDMVKNLEMSIARTLRVLQGLTLEKLKQSNGNFDINQTNTVKKLNDLVSQGFAKDQNTVVYMMQQYSDILLSMMQQKIQNSNV</sequence>